<reference evidence="1" key="1">
    <citation type="submission" date="2013-11" db="EMBL/GenBank/DDBJ databases">
        <title>The Genome Sequence of Phytophthora parasitica CHvinca01.</title>
        <authorList>
            <consortium name="The Broad Institute Genomics Platform"/>
            <person name="Russ C."/>
            <person name="Tyler B."/>
            <person name="Panabieres F."/>
            <person name="Shan W."/>
            <person name="Tripathy S."/>
            <person name="Grunwald N."/>
            <person name="Machado M."/>
            <person name="Johnson C.S."/>
            <person name="Arredondo F."/>
            <person name="Hong C."/>
            <person name="Coffey M."/>
            <person name="Young S.K."/>
            <person name="Zeng Q."/>
            <person name="Gargeya S."/>
            <person name="Fitzgerald M."/>
            <person name="Abouelleil A."/>
            <person name="Alvarado L."/>
            <person name="Chapman S.B."/>
            <person name="Gainer-Dewar J."/>
            <person name="Goldberg J."/>
            <person name="Griggs A."/>
            <person name="Gujja S."/>
            <person name="Hansen M."/>
            <person name="Howarth C."/>
            <person name="Imamovic A."/>
            <person name="Ireland A."/>
            <person name="Larimer J."/>
            <person name="McCowan C."/>
            <person name="Murphy C."/>
            <person name="Pearson M."/>
            <person name="Poon T.W."/>
            <person name="Priest M."/>
            <person name="Roberts A."/>
            <person name="Saif S."/>
            <person name="Shea T."/>
            <person name="Sykes S."/>
            <person name="Wortman J."/>
            <person name="Nusbaum C."/>
            <person name="Birren B."/>
        </authorList>
    </citation>
    <scope>NUCLEOTIDE SEQUENCE [LARGE SCALE GENOMIC DNA]</scope>
    <source>
        <strain evidence="1">CHvinca01</strain>
    </source>
</reference>
<protein>
    <submittedName>
        <fullName evidence="1">Uncharacterized protein</fullName>
    </submittedName>
</protein>
<dbReference type="AlphaFoldDB" id="W2LPK2"/>
<dbReference type="EMBL" id="KI678512">
    <property type="protein sequence ID" value="ETL98604.1"/>
    <property type="molecule type" value="Genomic_DNA"/>
</dbReference>
<evidence type="ECO:0000313" key="1">
    <source>
        <dbReference type="EMBL" id="ETL98604.1"/>
    </source>
</evidence>
<gene>
    <name evidence="1" type="ORF">L917_04363</name>
</gene>
<accession>W2LPK2</accession>
<dbReference type="Proteomes" id="UP000054423">
    <property type="component" value="Unassembled WGS sequence"/>
</dbReference>
<feature type="non-terminal residue" evidence="1">
    <location>
        <position position="1"/>
    </location>
</feature>
<sequence length="47" mass="5731">DDRIDIYDDRKTRYVPCDDRIDIYDDRKTRYVPCDDTAHVQPLEQNN</sequence>
<organism evidence="1">
    <name type="scientific">Phytophthora nicotianae</name>
    <name type="common">Potato buckeye rot agent</name>
    <name type="synonym">Phytophthora parasitica</name>
    <dbReference type="NCBI Taxonomy" id="4792"/>
    <lineage>
        <taxon>Eukaryota</taxon>
        <taxon>Sar</taxon>
        <taxon>Stramenopiles</taxon>
        <taxon>Oomycota</taxon>
        <taxon>Peronosporomycetes</taxon>
        <taxon>Peronosporales</taxon>
        <taxon>Peronosporaceae</taxon>
        <taxon>Phytophthora</taxon>
    </lineage>
</organism>
<proteinExistence type="predicted"/>
<name>W2LPK2_PHYNI</name>